<evidence type="ECO:0000313" key="3">
    <source>
        <dbReference type="EMBL" id="QVT79942.1"/>
    </source>
</evidence>
<feature type="region of interest" description="Disordered" evidence="2">
    <location>
        <begin position="1"/>
        <end position="46"/>
    </location>
</feature>
<dbReference type="InterPro" id="IPR003786">
    <property type="entry name" value="FdhD"/>
</dbReference>
<reference evidence="3 4" key="1">
    <citation type="submission" date="2021-05" db="EMBL/GenBank/DDBJ databases">
        <title>Complete genome of Nocardioides aquaticus KCTC 9944T isolated from meromictic and hypersaline Ekho Lake, Antarctica.</title>
        <authorList>
            <person name="Hwang K."/>
            <person name="Kim K.M."/>
            <person name="Choe H."/>
        </authorList>
    </citation>
    <scope>NUCLEOTIDE SEQUENCE [LARGE SCALE GENOMIC DNA]</scope>
    <source>
        <strain evidence="3 4">KCTC 9944</strain>
    </source>
</reference>
<feature type="compositionally biased region" description="Basic and acidic residues" evidence="2">
    <location>
        <begin position="33"/>
        <end position="46"/>
    </location>
</feature>
<proteinExistence type="inferred from homology"/>
<dbReference type="PANTHER" id="PTHR30592">
    <property type="entry name" value="FORMATE DEHYDROGENASE"/>
    <property type="match status" value="1"/>
</dbReference>
<evidence type="ECO:0000256" key="1">
    <source>
        <dbReference type="HAMAP-Rule" id="MF_00187"/>
    </source>
</evidence>
<sequence>MSAGAAGGSRARRPGPTVRTRVVEQLADDDAPDGTREKRHEDRLATEEPLEVRLEWPGREAHRVWVTMRTPGHDFELAAGWARHEGLVATLDDVARVAYCTDESLDPEQEFNVVTLTLRAPPPHEPGPRSTAVSAGSSACGVCGADSLDAALSVAHGSAWTGELPSPSVVRGLPDRLRERQQVFDRTGGVHAAGLATAAGELLVVREDIGRHNAVDKVTGARLLAGDPVADACLVVSGRAGFELVQKAVAAGMGSLAAVGAPTSLSVDLAKKAGLGLWGFTRERRTVRYV</sequence>
<keyword evidence="1" id="KW-0501">Molybdenum cofactor biosynthesis</keyword>
<dbReference type="PANTHER" id="PTHR30592:SF1">
    <property type="entry name" value="SULFUR CARRIER PROTEIN FDHD"/>
    <property type="match status" value="1"/>
</dbReference>
<evidence type="ECO:0000313" key="4">
    <source>
        <dbReference type="Proteomes" id="UP000679307"/>
    </source>
</evidence>
<accession>A0ABX8EIM0</accession>
<feature type="active site" description="Cysteine persulfide intermediate" evidence="1">
    <location>
        <position position="140"/>
    </location>
</feature>
<protein>
    <recommendedName>
        <fullName evidence="1">Sulfur carrier protein FdhD</fullName>
    </recommendedName>
</protein>
<organism evidence="3 4">
    <name type="scientific">Nocardioides aquaticus</name>
    <dbReference type="NCBI Taxonomy" id="160826"/>
    <lineage>
        <taxon>Bacteria</taxon>
        <taxon>Bacillati</taxon>
        <taxon>Actinomycetota</taxon>
        <taxon>Actinomycetes</taxon>
        <taxon>Propionibacteriales</taxon>
        <taxon>Nocardioidaceae</taxon>
        <taxon>Nocardioides</taxon>
    </lineage>
</organism>
<dbReference type="HAMAP" id="MF_00187">
    <property type="entry name" value="FdhD"/>
    <property type="match status" value="1"/>
</dbReference>
<gene>
    <name evidence="1 3" type="primary">fdhD</name>
    <name evidence="3" type="ORF">ENKNEFLB_02332</name>
</gene>
<keyword evidence="4" id="KW-1185">Reference proteome</keyword>
<comment type="subcellular location">
    <subcellularLocation>
        <location evidence="1">Cytoplasm</location>
    </subcellularLocation>
</comment>
<comment type="similarity">
    <text evidence="1">Belongs to the FdhD family.</text>
</comment>
<dbReference type="EMBL" id="CP075371">
    <property type="protein sequence ID" value="QVT79942.1"/>
    <property type="molecule type" value="Genomic_DNA"/>
</dbReference>
<name>A0ABX8EIM0_9ACTN</name>
<feature type="binding site" evidence="1">
    <location>
        <begin position="280"/>
        <end position="285"/>
    </location>
    <ligand>
        <name>Mo-bis(molybdopterin guanine dinucleotide)</name>
        <dbReference type="ChEBI" id="CHEBI:60539"/>
    </ligand>
</feature>
<comment type="function">
    <text evidence="1">Required for formate dehydrogenase (FDH) activity. Acts as a sulfur carrier protein that transfers sulfur from IscS to the molybdenum cofactor prior to its insertion into FDH.</text>
</comment>
<dbReference type="Pfam" id="PF02634">
    <property type="entry name" value="FdhD-NarQ"/>
    <property type="match status" value="1"/>
</dbReference>
<dbReference type="RefSeq" id="WP_246535489.1">
    <property type="nucleotide sequence ID" value="NZ_BAAAHS010000044.1"/>
</dbReference>
<evidence type="ECO:0000256" key="2">
    <source>
        <dbReference type="SAM" id="MobiDB-lite"/>
    </source>
</evidence>
<dbReference type="PIRSF" id="PIRSF015626">
    <property type="entry name" value="FdhD"/>
    <property type="match status" value="1"/>
</dbReference>
<dbReference type="Proteomes" id="UP000679307">
    <property type="component" value="Chromosome"/>
</dbReference>
<keyword evidence="1" id="KW-0963">Cytoplasm</keyword>